<reference evidence="4 5" key="1">
    <citation type="submission" date="2016-08" db="EMBL/GenBank/DDBJ databases">
        <title>Characterization of Isolates of Eisenbergiella tayi Derived from Blood Cultures, Using Whole Genome Sequencing.</title>
        <authorList>
            <person name="Bernier A.-M."/>
            <person name="Burdz T."/>
            <person name="Wiebe D."/>
            <person name="Bernard K."/>
        </authorList>
    </citation>
    <scope>NUCLEOTIDE SEQUENCE [LARGE SCALE GENOMIC DNA]</scope>
    <source>
        <strain evidence="4 5">NML120146</strain>
    </source>
</reference>
<comment type="caution">
    <text evidence="4">The sequence shown here is derived from an EMBL/GenBank/DDBJ whole genome shotgun (WGS) entry which is preliminary data.</text>
</comment>
<accession>A0ABX3AAU3</accession>
<protein>
    <recommendedName>
        <fullName evidence="3">D-serine dehydratase-like domain-containing protein</fullName>
    </recommendedName>
</protein>
<dbReference type="Proteomes" id="UP000094869">
    <property type="component" value="Unassembled WGS sequence"/>
</dbReference>
<dbReference type="RefSeq" id="WP_069410734.1">
    <property type="nucleotide sequence ID" value="NZ_DBFYTW010000430.1"/>
</dbReference>
<dbReference type="InterPro" id="IPR042208">
    <property type="entry name" value="D-ser_dehydrat-like_sf"/>
</dbReference>
<dbReference type="SMART" id="SM01119">
    <property type="entry name" value="D-ser_dehydrat"/>
    <property type="match status" value="1"/>
</dbReference>
<dbReference type="Pfam" id="PF14031">
    <property type="entry name" value="D-ser_dehydrat"/>
    <property type="match status" value="1"/>
</dbReference>
<dbReference type="EMBL" id="MEHD01000036">
    <property type="protein sequence ID" value="ODR49945.1"/>
    <property type="molecule type" value="Genomic_DNA"/>
</dbReference>
<keyword evidence="2" id="KW-0456">Lyase</keyword>
<organism evidence="4 5">
    <name type="scientific">Eisenbergiella tayi</name>
    <dbReference type="NCBI Taxonomy" id="1432052"/>
    <lineage>
        <taxon>Bacteria</taxon>
        <taxon>Bacillati</taxon>
        <taxon>Bacillota</taxon>
        <taxon>Clostridia</taxon>
        <taxon>Lachnospirales</taxon>
        <taxon>Lachnospiraceae</taxon>
        <taxon>Eisenbergiella</taxon>
    </lineage>
</organism>
<evidence type="ECO:0000256" key="1">
    <source>
        <dbReference type="ARBA" id="ARBA00005323"/>
    </source>
</evidence>
<evidence type="ECO:0000259" key="3">
    <source>
        <dbReference type="SMART" id="SM01119"/>
    </source>
</evidence>
<keyword evidence="5" id="KW-1185">Reference proteome</keyword>
<dbReference type="Gene3D" id="3.20.20.10">
    <property type="entry name" value="Alanine racemase"/>
    <property type="match status" value="1"/>
</dbReference>
<proteinExistence type="inferred from homology"/>
<dbReference type="Gene3D" id="2.40.37.20">
    <property type="entry name" value="D-serine dehydratase-like domain"/>
    <property type="match status" value="1"/>
</dbReference>
<dbReference type="InterPro" id="IPR001608">
    <property type="entry name" value="Ala_racemase_N"/>
</dbReference>
<dbReference type="InterPro" id="IPR029066">
    <property type="entry name" value="PLP-binding_barrel"/>
</dbReference>
<evidence type="ECO:0000313" key="4">
    <source>
        <dbReference type="EMBL" id="ODR49945.1"/>
    </source>
</evidence>
<name>A0ABX3AAU3_9FIRM</name>
<comment type="similarity">
    <text evidence="1">Belongs to the DSD1 family.</text>
</comment>
<evidence type="ECO:0000313" key="5">
    <source>
        <dbReference type="Proteomes" id="UP000094869"/>
    </source>
</evidence>
<feature type="domain" description="D-serine dehydratase-like" evidence="3">
    <location>
        <begin position="261"/>
        <end position="353"/>
    </location>
</feature>
<evidence type="ECO:0000256" key="2">
    <source>
        <dbReference type="ARBA" id="ARBA00023239"/>
    </source>
</evidence>
<dbReference type="PANTHER" id="PTHR28004:SF2">
    <property type="entry name" value="D-SERINE DEHYDRATASE"/>
    <property type="match status" value="1"/>
</dbReference>
<dbReference type="PANTHER" id="PTHR28004">
    <property type="entry name" value="ZGC:162816-RELATED"/>
    <property type="match status" value="1"/>
</dbReference>
<dbReference type="InterPro" id="IPR026956">
    <property type="entry name" value="D-ser_dehydrat-like_dom"/>
</dbReference>
<dbReference type="SUPFAM" id="SSF51419">
    <property type="entry name" value="PLP-binding barrel"/>
    <property type="match status" value="1"/>
</dbReference>
<gene>
    <name evidence="4" type="ORF">BEI63_22790</name>
</gene>
<sequence>METADWPVPGNAQEFLTPALLFDKDKINDNIKKTIRLAGGAERLWVHIKTHKTGEIIQMARAHGITRFKAATLAEAALLADCGAEHILLAFPLVGPAQKEYCRLAKNYPSSAFYAIGDDIGQLALFCKECRAMSLEIPYLVDVNAGTDRTGVRIEELSEFVEQAALKAGQRPAGLHCYDGHLGMPEEQERQQAVKQYRIQLEEQTARLERKGFPLEIRVMGGSPTMRCHEHLGPEYLSPGTTFLWDVGYGRRYRELPFEPAAAVLTRVVSRPEKNLFTLDLGYKGISADPPDRRGEIAGLPHAISLFQNEEHWTFYMEPGYEEQCPQVGTLLCVIPTHICSTCVLYDHAEVISEGKIRESWKIAARDRFRRMCPQREGNFIGEEEEKQ</sequence>
<dbReference type="Pfam" id="PF01168">
    <property type="entry name" value="Ala_racemase_N"/>
    <property type="match status" value="1"/>
</dbReference>
<dbReference type="InterPro" id="IPR051466">
    <property type="entry name" value="D-amino_acid_metab_enzyme"/>
</dbReference>